<proteinExistence type="predicted"/>
<keyword evidence="2" id="KW-1185">Reference proteome</keyword>
<feature type="non-terminal residue" evidence="1">
    <location>
        <position position="87"/>
    </location>
</feature>
<dbReference type="OrthoDB" id="2432376at2759"/>
<sequence>MFRRTGKKQPFYITGSKEYDTLFEIQGVKHKGDNGRIKKITTNTSRAIGQYIRRQPSISAGSVADKFKDIGVDISRSTGSRHLVDLE</sequence>
<reference evidence="1" key="1">
    <citation type="submission" date="2021-06" db="EMBL/GenBank/DDBJ databases">
        <authorList>
            <person name="Kallberg Y."/>
            <person name="Tangrot J."/>
            <person name="Rosling A."/>
        </authorList>
    </citation>
    <scope>NUCLEOTIDE SEQUENCE</scope>
    <source>
        <strain evidence="1">UK204</strain>
    </source>
</reference>
<protein>
    <submittedName>
        <fullName evidence="1">14253_t:CDS:1</fullName>
    </submittedName>
</protein>
<dbReference type="AlphaFoldDB" id="A0A9N9N8P0"/>
<dbReference type="EMBL" id="CAJVPQ010009070">
    <property type="protein sequence ID" value="CAG8712428.1"/>
    <property type="molecule type" value="Genomic_DNA"/>
</dbReference>
<accession>A0A9N9N8P0</accession>
<organism evidence="1 2">
    <name type="scientific">Funneliformis caledonium</name>
    <dbReference type="NCBI Taxonomy" id="1117310"/>
    <lineage>
        <taxon>Eukaryota</taxon>
        <taxon>Fungi</taxon>
        <taxon>Fungi incertae sedis</taxon>
        <taxon>Mucoromycota</taxon>
        <taxon>Glomeromycotina</taxon>
        <taxon>Glomeromycetes</taxon>
        <taxon>Glomerales</taxon>
        <taxon>Glomeraceae</taxon>
        <taxon>Funneliformis</taxon>
    </lineage>
</organism>
<gene>
    <name evidence="1" type="ORF">FCALED_LOCUS13992</name>
</gene>
<name>A0A9N9N8P0_9GLOM</name>
<dbReference type="Proteomes" id="UP000789570">
    <property type="component" value="Unassembled WGS sequence"/>
</dbReference>
<evidence type="ECO:0000313" key="2">
    <source>
        <dbReference type="Proteomes" id="UP000789570"/>
    </source>
</evidence>
<evidence type="ECO:0000313" key="1">
    <source>
        <dbReference type="EMBL" id="CAG8712428.1"/>
    </source>
</evidence>
<comment type="caution">
    <text evidence="1">The sequence shown here is derived from an EMBL/GenBank/DDBJ whole genome shotgun (WGS) entry which is preliminary data.</text>
</comment>